<dbReference type="PROSITE" id="PS50920">
    <property type="entry name" value="SOLCAR"/>
    <property type="match status" value="3"/>
</dbReference>
<dbReference type="InterPro" id="IPR049563">
    <property type="entry name" value="TXTP-like"/>
</dbReference>
<dbReference type="GO" id="GO:0006843">
    <property type="term" value="P:mitochondrial citrate transmembrane transport"/>
    <property type="evidence" value="ECO:0007669"/>
    <property type="project" value="TreeGrafter"/>
</dbReference>
<reference evidence="12 13" key="1">
    <citation type="journal article" date="2020" name="Phytopathology">
        <title>A high-quality genome resource of Botrytis fragariae, a new and rapidly spreading fungal pathogen causing strawberry gray mold in the U.S.A.</title>
        <authorList>
            <person name="Wu Y."/>
            <person name="Saski C.A."/>
            <person name="Schnabel G."/>
            <person name="Xiao S."/>
            <person name="Hu M."/>
        </authorList>
    </citation>
    <scope>NUCLEOTIDE SEQUENCE [LARGE SCALE GENOMIC DNA]</scope>
    <source>
        <strain evidence="12 13">BVB16</strain>
    </source>
</reference>
<dbReference type="RefSeq" id="XP_037198525.1">
    <property type="nucleotide sequence ID" value="XM_037337159.1"/>
</dbReference>
<evidence type="ECO:0000256" key="4">
    <source>
        <dbReference type="ARBA" id="ARBA00022692"/>
    </source>
</evidence>
<evidence type="ECO:0000256" key="8">
    <source>
        <dbReference type="ARBA" id="ARBA00023128"/>
    </source>
</evidence>
<keyword evidence="5" id="KW-0677">Repeat</keyword>
<dbReference type="Proteomes" id="UP000531561">
    <property type="component" value="Unassembled WGS sequence"/>
</dbReference>
<keyword evidence="13" id="KW-1185">Reference proteome</keyword>
<accession>A0A8H6B531</accession>
<dbReference type="Pfam" id="PF00153">
    <property type="entry name" value="Mito_carr"/>
    <property type="match status" value="3"/>
</dbReference>
<comment type="similarity">
    <text evidence="2 11">Belongs to the mitochondrial carrier (TC 2.A.29) family.</text>
</comment>
<feature type="repeat" description="Solcar" evidence="10">
    <location>
        <begin position="108"/>
        <end position="193"/>
    </location>
</feature>
<evidence type="ECO:0000256" key="9">
    <source>
        <dbReference type="ARBA" id="ARBA00023136"/>
    </source>
</evidence>
<evidence type="ECO:0000256" key="11">
    <source>
        <dbReference type="RuleBase" id="RU000488"/>
    </source>
</evidence>
<comment type="subcellular location">
    <subcellularLocation>
        <location evidence="1">Mitochondrion inner membrane</location>
        <topology evidence="1">Multi-pass membrane protein</topology>
    </subcellularLocation>
</comment>
<feature type="repeat" description="Solcar" evidence="10">
    <location>
        <begin position="201"/>
        <end position="283"/>
    </location>
</feature>
<evidence type="ECO:0000256" key="3">
    <source>
        <dbReference type="ARBA" id="ARBA00022448"/>
    </source>
</evidence>
<dbReference type="PANTHER" id="PTHR45788:SF3">
    <property type="entry name" value="TRICARBOXYLATE TRANSPORT PROTEIN"/>
    <property type="match status" value="1"/>
</dbReference>
<dbReference type="GeneID" id="59260851"/>
<organism evidence="12 13">
    <name type="scientific">Botrytis fragariae</name>
    <dbReference type="NCBI Taxonomy" id="1964551"/>
    <lineage>
        <taxon>Eukaryota</taxon>
        <taxon>Fungi</taxon>
        <taxon>Dikarya</taxon>
        <taxon>Ascomycota</taxon>
        <taxon>Pezizomycotina</taxon>
        <taxon>Leotiomycetes</taxon>
        <taxon>Helotiales</taxon>
        <taxon>Sclerotiniaceae</taxon>
        <taxon>Botrytis</taxon>
    </lineage>
</organism>
<evidence type="ECO:0000313" key="13">
    <source>
        <dbReference type="Proteomes" id="UP000531561"/>
    </source>
</evidence>
<keyword evidence="3 11" id="KW-0813">Transport</keyword>
<dbReference type="PANTHER" id="PTHR45788">
    <property type="entry name" value="SUCCINATE/FUMARATE MITOCHONDRIAL TRANSPORTER-RELATED"/>
    <property type="match status" value="1"/>
</dbReference>
<evidence type="ECO:0000313" key="12">
    <source>
        <dbReference type="EMBL" id="KAF5879581.1"/>
    </source>
</evidence>
<dbReference type="InterPro" id="IPR023395">
    <property type="entry name" value="MCP_dom_sf"/>
</dbReference>
<dbReference type="EMBL" id="JABFCT010000001">
    <property type="protein sequence ID" value="KAF5879581.1"/>
    <property type="molecule type" value="Genomic_DNA"/>
</dbReference>
<name>A0A8H6B531_9HELO</name>
<dbReference type="GO" id="GO:0005743">
    <property type="term" value="C:mitochondrial inner membrane"/>
    <property type="evidence" value="ECO:0007669"/>
    <property type="project" value="UniProtKB-SubCell"/>
</dbReference>
<sequence length="406" mass="44299">MSGHGNASTPPIVSLLSGGIAGGVEGALTYPMEFAKTRVQLHSGPSKLPRNPFQVVVQVYKQESIRALYKGCGALVFGSIAKDAVRFTSYDSIKNVFRDPETGVLSPGRNMLAGMAAGVAASIFAVTPTERIKTALIDDARTTRQYNSTMHCIRTILKEDGFVGLYRGFIGTTLKQASATSFRMGSYNIIKDFQVVRDIPQNTVLNFANGAAAGVITTLATQPFDTVKTRSQSSKVTTTTQAVMGIIKDGGVKAFWRGTVMRLSRTVFSGGVLFTTAEAMTKILNPIFAPRRAYESRHPLVLPSCSLHSLSKCRHTKSYPCYSWKNVTRQESLISAMPANKGLFFRNSSDNEAVKPTMLDLVTTIFLGVFIILGNELCQQIYQLNLNPFRLHDTEHSEAIITSDSD</sequence>
<evidence type="ECO:0000256" key="7">
    <source>
        <dbReference type="ARBA" id="ARBA00022989"/>
    </source>
</evidence>
<dbReference type="SUPFAM" id="SSF103506">
    <property type="entry name" value="Mitochondrial carrier"/>
    <property type="match status" value="1"/>
</dbReference>
<dbReference type="AlphaFoldDB" id="A0A8H6B531"/>
<feature type="repeat" description="Solcar" evidence="10">
    <location>
        <begin position="9"/>
        <end position="96"/>
    </location>
</feature>
<evidence type="ECO:0000256" key="5">
    <source>
        <dbReference type="ARBA" id="ARBA00022737"/>
    </source>
</evidence>
<dbReference type="PRINTS" id="PR00926">
    <property type="entry name" value="MITOCARRIER"/>
</dbReference>
<keyword evidence="6" id="KW-0999">Mitochondrion inner membrane</keyword>
<keyword evidence="4 10" id="KW-0812">Transmembrane</keyword>
<dbReference type="GO" id="GO:0071913">
    <property type="term" value="F:citrate secondary active transmembrane transporter activity"/>
    <property type="evidence" value="ECO:0007669"/>
    <property type="project" value="TreeGrafter"/>
</dbReference>
<dbReference type="InterPro" id="IPR002067">
    <property type="entry name" value="MCP"/>
</dbReference>
<protein>
    <submittedName>
        <fullName evidence="12">Putative tricarboxylate transport protein</fullName>
    </submittedName>
</protein>
<evidence type="ECO:0000256" key="1">
    <source>
        <dbReference type="ARBA" id="ARBA00004448"/>
    </source>
</evidence>
<keyword evidence="9 10" id="KW-0472">Membrane</keyword>
<proteinExistence type="inferred from homology"/>
<gene>
    <name evidence="12" type="ORF">Bfra_006788</name>
</gene>
<dbReference type="Gene3D" id="1.50.40.10">
    <property type="entry name" value="Mitochondrial carrier domain"/>
    <property type="match status" value="1"/>
</dbReference>
<keyword evidence="7" id="KW-1133">Transmembrane helix</keyword>
<comment type="caution">
    <text evidence="12">The sequence shown here is derived from an EMBL/GenBank/DDBJ whole genome shotgun (WGS) entry which is preliminary data.</text>
</comment>
<evidence type="ECO:0000256" key="6">
    <source>
        <dbReference type="ARBA" id="ARBA00022792"/>
    </source>
</evidence>
<dbReference type="OrthoDB" id="44467at2759"/>
<evidence type="ECO:0000256" key="2">
    <source>
        <dbReference type="ARBA" id="ARBA00006375"/>
    </source>
</evidence>
<keyword evidence="8" id="KW-0496">Mitochondrion</keyword>
<dbReference type="InterPro" id="IPR018108">
    <property type="entry name" value="MCP_transmembrane"/>
</dbReference>
<evidence type="ECO:0000256" key="10">
    <source>
        <dbReference type="PROSITE-ProRule" id="PRU00282"/>
    </source>
</evidence>